<evidence type="ECO:0000256" key="4">
    <source>
        <dbReference type="ARBA" id="ARBA00023136"/>
    </source>
</evidence>
<evidence type="ECO:0000256" key="3">
    <source>
        <dbReference type="ARBA" id="ARBA00022989"/>
    </source>
</evidence>
<keyword evidence="3 6" id="KW-1133">Transmembrane helix</keyword>
<reference evidence="9" key="1">
    <citation type="submission" date="2016-04" db="UniProtKB">
        <authorList>
            <consortium name="WormBaseParasite"/>
        </authorList>
    </citation>
    <scope>IDENTIFICATION</scope>
</reference>
<protein>
    <submittedName>
        <fullName evidence="9">Zinc transporter ZIP2 (inferred by orthology to a human protein)</fullName>
    </submittedName>
</protein>
<feature type="transmembrane region" description="Helical" evidence="6">
    <location>
        <begin position="46"/>
        <end position="68"/>
    </location>
</feature>
<accession>A0A158PP76</accession>
<comment type="subcellular location">
    <subcellularLocation>
        <location evidence="1">Membrane</location>
        <topology evidence="1">Multi-pass membrane protein</topology>
    </subcellularLocation>
</comment>
<feature type="transmembrane region" description="Helical" evidence="6">
    <location>
        <begin position="6"/>
        <end position="26"/>
    </location>
</feature>
<evidence type="ECO:0000256" key="1">
    <source>
        <dbReference type="ARBA" id="ARBA00004141"/>
    </source>
</evidence>
<keyword evidence="8" id="KW-1185">Reference proteome</keyword>
<gene>
    <name evidence="7" type="ORF">ASIM_LOCUS13274</name>
</gene>
<sequence length="385" mass="42615">MDVLVLKIALLIAMAVISFCFGLLPIKINNFVDKRQRIGNGGYASLALSMLSCLSGGVFLGVCLLDLMPFASETYEVAKSRLGWSTDYPFVPLIIGLGFFFVYLIEEISLKIYEYETSRIALLSSRSATNKDNGDNHSDNDSNNNANKISRSTLRTSISIDDCAECKECEVARSMELRLGLRHGKAIIQPVGIELQHAQREPTMRHRGTSLVQAARVAVDVGRVGSAPELVKSITFVTAFTFHSCLEGFVFGVQDSTLSLATLFFGIIVHKAVVLFSIGLRLVRSHPARTYTVILLVALVSLTSPLGAAVGMAVRVSDLRDFQSDTYYFYQSLLFTTIIYTCYLLLLFKKFQILFTEVTTNDSKLLQWLSTAVGFIVIALLMMFE</sequence>
<feature type="region of interest" description="Disordered" evidence="5">
    <location>
        <begin position="129"/>
        <end position="148"/>
    </location>
</feature>
<dbReference type="PANTHER" id="PTHR11040">
    <property type="entry name" value="ZINC/IRON TRANSPORTER"/>
    <property type="match status" value="1"/>
</dbReference>
<dbReference type="Pfam" id="PF02535">
    <property type="entry name" value="Zip"/>
    <property type="match status" value="1"/>
</dbReference>
<name>A0A158PP76_ANISI</name>
<dbReference type="GO" id="GO:0005385">
    <property type="term" value="F:zinc ion transmembrane transporter activity"/>
    <property type="evidence" value="ECO:0007669"/>
    <property type="project" value="TreeGrafter"/>
</dbReference>
<feature type="transmembrane region" description="Helical" evidence="6">
    <location>
        <begin position="258"/>
        <end position="280"/>
    </location>
</feature>
<evidence type="ECO:0000313" key="7">
    <source>
        <dbReference type="EMBL" id="VDK49333.1"/>
    </source>
</evidence>
<evidence type="ECO:0000256" key="2">
    <source>
        <dbReference type="ARBA" id="ARBA00022692"/>
    </source>
</evidence>
<keyword evidence="2 6" id="KW-0812">Transmembrane</keyword>
<evidence type="ECO:0000313" key="9">
    <source>
        <dbReference type="WBParaSite" id="ASIM_0001384601-mRNA-1"/>
    </source>
</evidence>
<dbReference type="OrthoDB" id="448280at2759"/>
<organism evidence="9">
    <name type="scientific">Anisakis simplex</name>
    <name type="common">Herring worm</name>
    <dbReference type="NCBI Taxonomy" id="6269"/>
    <lineage>
        <taxon>Eukaryota</taxon>
        <taxon>Metazoa</taxon>
        <taxon>Ecdysozoa</taxon>
        <taxon>Nematoda</taxon>
        <taxon>Chromadorea</taxon>
        <taxon>Rhabditida</taxon>
        <taxon>Spirurina</taxon>
        <taxon>Ascaridomorpha</taxon>
        <taxon>Ascaridoidea</taxon>
        <taxon>Anisakidae</taxon>
        <taxon>Anisakis</taxon>
        <taxon>Anisakis simplex complex</taxon>
    </lineage>
</organism>
<keyword evidence="4 6" id="KW-0472">Membrane</keyword>
<dbReference type="Proteomes" id="UP000267096">
    <property type="component" value="Unassembled WGS sequence"/>
</dbReference>
<dbReference type="InterPro" id="IPR003689">
    <property type="entry name" value="ZIP"/>
</dbReference>
<dbReference type="GO" id="GO:0005886">
    <property type="term" value="C:plasma membrane"/>
    <property type="evidence" value="ECO:0007669"/>
    <property type="project" value="TreeGrafter"/>
</dbReference>
<evidence type="ECO:0000256" key="5">
    <source>
        <dbReference type="SAM" id="MobiDB-lite"/>
    </source>
</evidence>
<feature type="transmembrane region" description="Helical" evidence="6">
    <location>
        <begin position="233"/>
        <end position="252"/>
    </location>
</feature>
<evidence type="ECO:0000256" key="6">
    <source>
        <dbReference type="SAM" id="Phobius"/>
    </source>
</evidence>
<proteinExistence type="predicted"/>
<dbReference type="WBParaSite" id="ASIM_0001384601-mRNA-1">
    <property type="protein sequence ID" value="ASIM_0001384601-mRNA-1"/>
    <property type="gene ID" value="ASIM_0001384601"/>
</dbReference>
<reference evidence="7 8" key="2">
    <citation type="submission" date="2018-11" db="EMBL/GenBank/DDBJ databases">
        <authorList>
            <consortium name="Pathogen Informatics"/>
        </authorList>
    </citation>
    <scope>NUCLEOTIDE SEQUENCE [LARGE SCALE GENOMIC DNA]</scope>
</reference>
<feature type="transmembrane region" description="Helical" evidence="6">
    <location>
        <begin position="292"/>
        <end position="316"/>
    </location>
</feature>
<dbReference type="AlphaFoldDB" id="A0A158PP76"/>
<feature type="transmembrane region" description="Helical" evidence="6">
    <location>
        <begin position="366"/>
        <end position="384"/>
    </location>
</feature>
<feature type="transmembrane region" description="Helical" evidence="6">
    <location>
        <begin position="328"/>
        <end position="346"/>
    </location>
</feature>
<dbReference type="EMBL" id="UYRR01031352">
    <property type="protein sequence ID" value="VDK49333.1"/>
    <property type="molecule type" value="Genomic_DNA"/>
</dbReference>
<evidence type="ECO:0000313" key="8">
    <source>
        <dbReference type="Proteomes" id="UP000267096"/>
    </source>
</evidence>
<feature type="transmembrane region" description="Helical" evidence="6">
    <location>
        <begin position="88"/>
        <end position="105"/>
    </location>
</feature>
<dbReference type="PANTHER" id="PTHR11040:SF76">
    <property type="entry name" value="ZINC TRANSPORTER ZIP3"/>
    <property type="match status" value="1"/>
</dbReference>